<reference evidence="1 2" key="1">
    <citation type="submission" date="2023-06" db="EMBL/GenBank/DDBJ databases">
        <title>Sporosarcina sp. nov., isolated from Korean traditional fermented seafood 'Jeotgal'.</title>
        <authorList>
            <person name="Yang A.I."/>
            <person name="Shin N.-R."/>
        </authorList>
    </citation>
    <scope>NUCLEOTIDE SEQUENCE [LARGE SCALE GENOMIC DNA]</scope>
    <source>
        <strain evidence="1 2">KCTC43456</strain>
    </source>
</reference>
<proteinExistence type="predicted"/>
<accession>A0AAW9AAW2</accession>
<dbReference type="Proteomes" id="UP001271648">
    <property type="component" value="Unassembled WGS sequence"/>
</dbReference>
<keyword evidence="2" id="KW-1185">Reference proteome</keyword>
<gene>
    <name evidence="1" type="ORF">QTL97_14650</name>
</gene>
<sequence>MYGYVFIKSDTELIGVEGGDSCESRYEERLLRVKAQRYEQGVVSRCLNFCKGRRNTANRTLRGSIGKRPPETEINGIKLSLLFPTKTVSWYDWVHSFHIGG</sequence>
<dbReference type="AlphaFoldDB" id="A0AAW9AAW2"/>
<name>A0AAW9AAW2_9BACL</name>
<dbReference type="EMBL" id="JAUBDJ010000010">
    <property type="protein sequence ID" value="MDW0118169.1"/>
    <property type="molecule type" value="Genomic_DNA"/>
</dbReference>
<evidence type="ECO:0000313" key="2">
    <source>
        <dbReference type="Proteomes" id="UP001271648"/>
    </source>
</evidence>
<organism evidence="1 2">
    <name type="scientific">Sporosarcina thermotolerans</name>
    <dbReference type="NCBI Taxonomy" id="633404"/>
    <lineage>
        <taxon>Bacteria</taxon>
        <taxon>Bacillati</taxon>
        <taxon>Bacillota</taxon>
        <taxon>Bacilli</taxon>
        <taxon>Bacillales</taxon>
        <taxon>Caryophanaceae</taxon>
        <taxon>Sporosarcina</taxon>
    </lineage>
</organism>
<comment type="caution">
    <text evidence="1">The sequence shown here is derived from an EMBL/GenBank/DDBJ whole genome shotgun (WGS) entry which is preliminary data.</text>
</comment>
<dbReference type="RefSeq" id="WP_283732365.1">
    <property type="nucleotide sequence ID" value="NZ_CP125968.1"/>
</dbReference>
<evidence type="ECO:0000313" key="1">
    <source>
        <dbReference type="EMBL" id="MDW0118169.1"/>
    </source>
</evidence>
<protein>
    <submittedName>
        <fullName evidence="1">Uncharacterized protein</fullName>
    </submittedName>
</protein>